<evidence type="ECO:0000313" key="5">
    <source>
        <dbReference type="EMBL" id="CAA3002695.1"/>
    </source>
</evidence>
<dbReference type="PROSITE" id="PS00640">
    <property type="entry name" value="THIOL_PROTEASE_ASN"/>
    <property type="match status" value="1"/>
</dbReference>
<dbReference type="InterPro" id="IPR039417">
    <property type="entry name" value="Peptidase_C1A_papain-like"/>
</dbReference>
<dbReference type="CDD" id="cd02248">
    <property type="entry name" value="Peptidase_C1A"/>
    <property type="match status" value="1"/>
</dbReference>
<dbReference type="InterPro" id="IPR000169">
    <property type="entry name" value="Pept_cys_AS"/>
</dbReference>
<proteinExistence type="inferred from homology"/>
<name>A0A8S0TEW9_OLEEU</name>
<accession>A0A8S0TEW9</accession>
<evidence type="ECO:0000256" key="1">
    <source>
        <dbReference type="ARBA" id="ARBA00008455"/>
    </source>
</evidence>
<dbReference type="InterPro" id="IPR025661">
    <property type="entry name" value="Pept_asp_AS"/>
</dbReference>
<comment type="caution">
    <text evidence="5">The sequence shown here is derived from an EMBL/GenBank/DDBJ whole genome shotgun (WGS) entry which is preliminary data.</text>
</comment>
<dbReference type="PANTHER" id="PTHR12411">
    <property type="entry name" value="CYSTEINE PROTEASE FAMILY C1-RELATED"/>
    <property type="match status" value="1"/>
</dbReference>
<dbReference type="PRINTS" id="PR00705">
    <property type="entry name" value="PAPAIN"/>
</dbReference>
<keyword evidence="5" id="KW-0645">Protease</keyword>
<evidence type="ECO:0000259" key="3">
    <source>
        <dbReference type="SMART" id="SM00645"/>
    </source>
</evidence>
<dbReference type="OrthoDB" id="640249at2759"/>
<dbReference type="AlphaFoldDB" id="A0A8S0TEW9"/>
<dbReference type="InterPro" id="IPR013201">
    <property type="entry name" value="Prot_inhib_I29"/>
</dbReference>
<dbReference type="PROSITE" id="PS00139">
    <property type="entry name" value="THIOL_PROTEASE_CYS"/>
    <property type="match status" value="1"/>
</dbReference>
<dbReference type="SUPFAM" id="SSF54001">
    <property type="entry name" value="Cysteine proteinases"/>
    <property type="match status" value="1"/>
</dbReference>
<evidence type="ECO:0000313" key="6">
    <source>
        <dbReference type="Proteomes" id="UP000594638"/>
    </source>
</evidence>
<keyword evidence="5" id="KW-0378">Hydrolase</keyword>
<dbReference type="Gene3D" id="3.90.70.10">
    <property type="entry name" value="Cysteine proteinases"/>
    <property type="match status" value="2"/>
</dbReference>
<dbReference type="InterPro" id="IPR013128">
    <property type="entry name" value="Peptidase_C1A"/>
</dbReference>
<comment type="similarity">
    <text evidence="1">Belongs to the peptidase C1 family.</text>
</comment>
<dbReference type="SMART" id="SM00645">
    <property type="entry name" value="Pept_C1"/>
    <property type="match status" value="1"/>
</dbReference>
<dbReference type="Proteomes" id="UP000594638">
    <property type="component" value="Unassembled WGS sequence"/>
</dbReference>
<evidence type="ECO:0000256" key="2">
    <source>
        <dbReference type="ARBA" id="ARBA00023157"/>
    </source>
</evidence>
<sequence>MPTKNVFSWTFMIDEDRKNGSPNEALELLDRKLMVCPTVPSYITFFGDVSACAHAGLVAKERQIFQSMYTDCLGETEIGVLCLLHDNVELANSADNKVFKVNAKSQPGAYVALSNTLAESGNLDSSRQLRELMKVRGIMEASFYRETSCSSNDHDMSIILEKWMAQHRRIYKSNEEKEKRFKVFKDNVEFIESFNRAGNNTYKLGINKFADLTNEEFLAMYTRNSTPSFQTSSTTSFMYENVEVLPVSLDWRARGAVTPVQDQGQCGSCWVFGAVAAIEGLIKIKTGNLVSLSEQQIIDCINKNYPYSAKKGTCSGIKSYSFVATITGHHCIPKNNERALLKAVANRPVSVAIDGSQFQFYKNGILTGKCGTNLNHIAAIVGYGASKDGTKYWILKNSWGPDWGEKGYIRVQRGIKAREGMCGIAKHAAYPTK</sequence>
<dbReference type="Pfam" id="PF08246">
    <property type="entry name" value="Inhibitor_I29"/>
    <property type="match status" value="1"/>
</dbReference>
<protein>
    <submittedName>
        <fullName evidence="5">Senescence-specific cysteine protease SAG39-like</fullName>
    </submittedName>
</protein>
<reference evidence="5 6" key="1">
    <citation type="submission" date="2019-12" db="EMBL/GenBank/DDBJ databases">
        <authorList>
            <person name="Alioto T."/>
            <person name="Alioto T."/>
            <person name="Gomez Garrido J."/>
        </authorList>
    </citation>
    <scope>NUCLEOTIDE SEQUENCE [LARGE SCALE GENOMIC DNA]</scope>
</reference>
<feature type="domain" description="Peptidase C1A papain C-terminal" evidence="3">
    <location>
        <begin position="245"/>
        <end position="432"/>
    </location>
</feature>
<dbReference type="Pfam" id="PF00112">
    <property type="entry name" value="Peptidase_C1"/>
    <property type="match status" value="2"/>
</dbReference>
<dbReference type="GO" id="GO:0008234">
    <property type="term" value="F:cysteine-type peptidase activity"/>
    <property type="evidence" value="ECO:0007669"/>
    <property type="project" value="InterPro"/>
</dbReference>
<dbReference type="EMBL" id="CACTIH010005868">
    <property type="protein sequence ID" value="CAA3002695.1"/>
    <property type="molecule type" value="Genomic_DNA"/>
</dbReference>
<dbReference type="SMART" id="SM00848">
    <property type="entry name" value="Inhibitor_I29"/>
    <property type="match status" value="1"/>
</dbReference>
<gene>
    <name evidence="5" type="ORF">OLEA9_A004798</name>
</gene>
<feature type="domain" description="Cathepsin propeptide inhibitor" evidence="4">
    <location>
        <begin position="160"/>
        <end position="217"/>
    </location>
</feature>
<dbReference type="InterPro" id="IPR000668">
    <property type="entry name" value="Peptidase_C1A_C"/>
</dbReference>
<dbReference type="Gramene" id="OE9A004798T1">
    <property type="protein sequence ID" value="OE9A004798C1"/>
    <property type="gene ID" value="OE9A004798"/>
</dbReference>
<dbReference type="InterPro" id="IPR038765">
    <property type="entry name" value="Papain-like_cys_pep_sf"/>
</dbReference>
<organism evidence="5 6">
    <name type="scientific">Olea europaea subsp. europaea</name>
    <dbReference type="NCBI Taxonomy" id="158383"/>
    <lineage>
        <taxon>Eukaryota</taxon>
        <taxon>Viridiplantae</taxon>
        <taxon>Streptophyta</taxon>
        <taxon>Embryophyta</taxon>
        <taxon>Tracheophyta</taxon>
        <taxon>Spermatophyta</taxon>
        <taxon>Magnoliopsida</taxon>
        <taxon>eudicotyledons</taxon>
        <taxon>Gunneridae</taxon>
        <taxon>Pentapetalae</taxon>
        <taxon>asterids</taxon>
        <taxon>lamiids</taxon>
        <taxon>Lamiales</taxon>
        <taxon>Oleaceae</taxon>
        <taxon>Oleeae</taxon>
        <taxon>Olea</taxon>
    </lineage>
</organism>
<dbReference type="GO" id="GO:0006508">
    <property type="term" value="P:proteolysis"/>
    <property type="evidence" value="ECO:0007669"/>
    <property type="project" value="UniProtKB-KW"/>
</dbReference>
<keyword evidence="6" id="KW-1185">Reference proteome</keyword>
<keyword evidence="2" id="KW-1015">Disulfide bond</keyword>
<evidence type="ECO:0000259" key="4">
    <source>
        <dbReference type="SMART" id="SM00848"/>
    </source>
</evidence>